<dbReference type="InterPro" id="IPR001568">
    <property type="entry name" value="RNase_T2-like"/>
</dbReference>
<proteinExistence type="inferred from homology"/>
<protein>
    <submittedName>
        <fullName evidence="4">Ribonuclease 3</fullName>
    </submittedName>
</protein>
<feature type="signal peptide" evidence="3">
    <location>
        <begin position="1"/>
        <end position="20"/>
    </location>
</feature>
<dbReference type="PANTHER" id="PTHR11240">
    <property type="entry name" value="RIBONUCLEASE T2"/>
    <property type="match status" value="1"/>
</dbReference>
<comment type="similarity">
    <text evidence="1 2">Belongs to the RNase T2 family.</text>
</comment>
<evidence type="ECO:0000256" key="1">
    <source>
        <dbReference type="ARBA" id="ARBA00007469"/>
    </source>
</evidence>
<dbReference type="OMA" id="TNCHIGS"/>
<keyword evidence="3" id="KW-0732">Signal</keyword>
<gene>
    <name evidence="4" type="ORF">M0811_12390</name>
</gene>
<dbReference type="AlphaFoldDB" id="A0A9Q0R6I2"/>
<sequence length="230" mass="26899">MNSFNFLFFSLLFLYSFSNSDTDFDFYHLRLTWPTSHCLPPNNCTIPSWYTMFSILTFIPRTEDNTPTNCSSTYPFNYAEVSTFHSLLAIMWPDIWNFTNPEDYWKTNWESHGTCSLSELKTEKDYFRQAILLHNRLNPADFLANSQILPSNSIPYSYNQLDNAIRSVTQKNATFHCGFYGDQVVLHEIGFCIDKQFNVFDCSQAMRDWESDRCGSDHDSQSIFYLKSVP</sequence>
<evidence type="ECO:0000313" key="5">
    <source>
        <dbReference type="Proteomes" id="UP001149090"/>
    </source>
</evidence>
<dbReference type="GO" id="GO:0003723">
    <property type="term" value="F:RNA binding"/>
    <property type="evidence" value="ECO:0007669"/>
    <property type="project" value="InterPro"/>
</dbReference>
<comment type="caution">
    <text evidence="4">The sequence shown here is derived from an EMBL/GenBank/DDBJ whole genome shotgun (WGS) entry which is preliminary data.</text>
</comment>
<dbReference type="InterPro" id="IPR036430">
    <property type="entry name" value="RNase_T2-like_sf"/>
</dbReference>
<dbReference type="Proteomes" id="UP001149090">
    <property type="component" value="Unassembled WGS sequence"/>
</dbReference>
<evidence type="ECO:0000256" key="3">
    <source>
        <dbReference type="SAM" id="SignalP"/>
    </source>
</evidence>
<dbReference type="SUPFAM" id="SSF55895">
    <property type="entry name" value="Ribonuclease Rh-like"/>
    <property type="match status" value="1"/>
</dbReference>
<reference evidence="4" key="1">
    <citation type="submission" date="2022-10" db="EMBL/GenBank/DDBJ databases">
        <title>Novel sulphate-reducing endosymbionts in the free-living metamonad Anaeramoeba.</title>
        <authorList>
            <person name="Jerlstrom-Hultqvist J."/>
            <person name="Cepicka I."/>
            <person name="Gallot-Lavallee L."/>
            <person name="Salas-Leiva D."/>
            <person name="Curtis B.A."/>
            <person name="Zahonova K."/>
            <person name="Pipaliya S."/>
            <person name="Dacks J."/>
            <person name="Roger A.J."/>
        </authorList>
    </citation>
    <scope>NUCLEOTIDE SEQUENCE</scope>
    <source>
        <strain evidence="4">BMAN</strain>
    </source>
</reference>
<dbReference type="OrthoDB" id="435754at2759"/>
<evidence type="ECO:0000256" key="2">
    <source>
        <dbReference type="RuleBase" id="RU004328"/>
    </source>
</evidence>
<organism evidence="4 5">
    <name type="scientific">Anaeramoeba ignava</name>
    <name type="common">Anaerobic marine amoeba</name>
    <dbReference type="NCBI Taxonomy" id="1746090"/>
    <lineage>
        <taxon>Eukaryota</taxon>
        <taxon>Metamonada</taxon>
        <taxon>Anaeramoebidae</taxon>
        <taxon>Anaeramoeba</taxon>
    </lineage>
</organism>
<dbReference type="PANTHER" id="PTHR11240:SF22">
    <property type="entry name" value="RIBONUCLEASE T2"/>
    <property type="match status" value="1"/>
</dbReference>
<dbReference type="GO" id="GO:0033897">
    <property type="term" value="F:ribonuclease T2 activity"/>
    <property type="evidence" value="ECO:0007669"/>
    <property type="project" value="InterPro"/>
</dbReference>
<keyword evidence="5" id="KW-1185">Reference proteome</keyword>
<accession>A0A9Q0R6I2</accession>
<dbReference type="GO" id="GO:0005576">
    <property type="term" value="C:extracellular region"/>
    <property type="evidence" value="ECO:0007669"/>
    <property type="project" value="TreeGrafter"/>
</dbReference>
<feature type="chain" id="PRO_5040471535" evidence="3">
    <location>
        <begin position="21"/>
        <end position="230"/>
    </location>
</feature>
<dbReference type="EMBL" id="JAPDFW010000117">
    <property type="protein sequence ID" value="KAJ5068278.1"/>
    <property type="molecule type" value="Genomic_DNA"/>
</dbReference>
<evidence type="ECO:0000313" key="4">
    <source>
        <dbReference type="EMBL" id="KAJ5068278.1"/>
    </source>
</evidence>
<dbReference type="Pfam" id="PF00445">
    <property type="entry name" value="Ribonuclease_T2"/>
    <property type="match status" value="1"/>
</dbReference>
<dbReference type="GO" id="GO:0006401">
    <property type="term" value="P:RNA catabolic process"/>
    <property type="evidence" value="ECO:0007669"/>
    <property type="project" value="TreeGrafter"/>
</dbReference>
<dbReference type="Gene3D" id="3.90.730.10">
    <property type="entry name" value="Ribonuclease T2-like"/>
    <property type="match status" value="1"/>
</dbReference>
<name>A0A9Q0R6I2_ANAIG</name>